<dbReference type="PANTHER" id="PTHR47005:SF11">
    <property type="entry name" value="OS04G0401100 PROTEIN"/>
    <property type="match status" value="1"/>
</dbReference>
<dbReference type="OrthoDB" id="694223at2759"/>
<reference evidence="1 2" key="1">
    <citation type="journal article" date="2019" name="Sci. Rep.">
        <title>A high-quality genome of Eragrostis curvula grass provides insights into Poaceae evolution and supports new strategies to enhance forage quality.</title>
        <authorList>
            <person name="Carballo J."/>
            <person name="Santos B.A.C.M."/>
            <person name="Zappacosta D."/>
            <person name="Garbus I."/>
            <person name="Selva J.P."/>
            <person name="Gallo C.A."/>
            <person name="Diaz A."/>
            <person name="Albertini E."/>
            <person name="Caccamo M."/>
            <person name="Echenique V."/>
        </authorList>
    </citation>
    <scope>NUCLEOTIDE SEQUENCE [LARGE SCALE GENOMIC DNA]</scope>
    <source>
        <strain evidence="2">cv. Victoria</strain>
        <tissue evidence="1">Leaf</tissue>
    </source>
</reference>
<sequence>MPMLNITVDPECGRCSSKIQNVLRCVQERGEFVVEKVMYEKDKVIVSGPFDAEKLACKLCCKAGRIIKNIEIVKPPPAETDKKEPKKEEPKLCKLVPYPYPWPCSCPPSYCQCPAKILPPSPPKPKSKPEPAPCKLLPCPCPFPCPPPAWPCSCPPPYCQCNVKPPAPEPVSPPPQPEPPKAPACQCPTWPCHCYGYPLPPRLPYPMVVCDESPPYGSCVIM</sequence>
<keyword evidence="2" id="KW-1185">Reference proteome</keyword>
<protein>
    <recommendedName>
        <fullName evidence="3">HMA domain-containing protein</fullName>
    </recommendedName>
</protein>
<dbReference type="Proteomes" id="UP000324897">
    <property type="component" value="Unassembled WGS sequence"/>
</dbReference>
<proteinExistence type="predicted"/>
<evidence type="ECO:0000313" key="1">
    <source>
        <dbReference type="EMBL" id="TVU14718.1"/>
    </source>
</evidence>
<name>A0A5J9TV90_9POAL</name>
<evidence type="ECO:0000313" key="2">
    <source>
        <dbReference type="Proteomes" id="UP000324897"/>
    </source>
</evidence>
<dbReference type="AlphaFoldDB" id="A0A5J9TV90"/>
<dbReference type="Gramene" id="TVU14718">
    <property type="protein sequence ID" value="TVU14718"/>
    <property type="gene ID" value="EJB05_38207"/>
</dbReference>
<gene>
    <name evidence="1" type="ORF">EJB05_38207</name>
</gene>
<dbReference type="EMBL" id="RWGY01000031">
    <property type="protein sequence ID" value="TVU14718.1"/>
    <property type="molecule type" value="Genomic_DNA"/>
</dbReference>
<evidence type="ECO:0008006" key="3">
    <source>
        <dbReference type="Google" id="ProtNLM"/>
    </source>
</evidence>
<dbReference type="PANTHER" id="PTHR47005">
    <property type="entry name" value="HEAVY METAL TRANSPORT/DETOXIFICATION SUPERFAMILY PROTEIN"/>
    <property type="match status" value="1"/>
</dbReference>
<comment type="caution">
    <text evidence="1">The sequence shown here is derived from an EMBL/GenBank/DDBJ whole genome shotgun (WGS) entry which is preliminary data.</text>
</comment>
<accession>A0A5J9TV90</accession>
<organism evidence="1 2">
    <name type="scientific">Eragrostis curvula</name>
    <name type="common">weeping love grass</name>
    <dbReference type="NCBI Taxonomy" id="38414"/>
    <lineage>
        <taxon>Eukaryota</taxon>
        <taxon>Viridiplantae</taxon>
        <taxon>Streptophyta</taxon>
        <taxon>Embryophyta</taxon>
        <taxon>Tracheophyta</taxon>
        <taxon>Spermatophyta</taxon>
        <taxon>Magnoliopsida</taxon>
        <taxon>Liliopsida</taxon>
        <taxon>Poales</taxon>
        <taxon>Poaceae</taxon>
        <taxon>PACMAD clade</taxon>
        <taxon>Chloridoideae</taxon>
        <taxon>Eragrostideae</taxon>
        <taxon>Eragrostidinae</taxon>
        <taxon>Eragrostis</taxon>
    </lineage>
</organism>